<protein>
    <submittedName>
        <fullName evidence="1">Uncharacterized protein</fullName>
    </submittedName>
</protein>
<gene>
    <name evidence="1" type="ORF">CEXT_525151</name>
</gene>
<dbReference type="Proteomes" id="UP001054945">
    <property type="component" value="Unassembled WGS sequence"/>
</dbReference>
<name>A0AAV4VGX0_CAEEX</name>
<evidence type="ECO:0000313" key="1">
    <source>
        <dbReference type="EMBL" id="GIY68730.1"/>
    </source>
</evidence>
<accession>A0AAV4VGX0</accession>
<keyword evidence="2" id="KW-1185">Reference proteome</keyword>
<evidence type="ECO:0000313" key="2">
    <source>
        <dbReference type="Proteomes" id="UP001054945"/>
    </source>
</evidence>
<sequence length="97" mass="11115">MVDIHFVHDVINDNGSPLYEFIKKYTSLIVFFNETALSLIKEVHISFGTFRNRWIGHGDSVGDALRSSIYLFPDFFSIGYLQEHCLSNKSQIPLSIC</sequence>
<dbReference type="AlphaFoldDB" id="A0AAV4VGX0"/>
<reference evidence="1 2" key="1">
    <citation type="submission" date="2021-06" db="EMBL/GenBank/DDBJ databases">
        <title>Caerostris extrusa draft genome.</title>
        <authorList>
            <person name="Kono N."/>
            <person name="Arakawa K."/>
        </authorList>
    </citation>
    <scope>NUCLEOTIDE SEQUENCE [LARGE SCALE GENOMIC DNA]</scope>
</reference>
<organism evidence="1 2">
    <name type="scientific">Caerostris extrusa</name>
    <name type="common">Bark spider</name>
    <name type="synonym">Caerostris bankana</name>
    <dbReference type="NCBI Taxonomy" id="172846"/>
    <lineage>
        <taxon>Eukaryota</taxon>
        <taxon>Metazoa</taxon>
        <taxon>Ecdysozoa</taxon>
        <taxon>Arthropoda</taxon>
        <taxon>Chelicerata</taxon>
        <taxon>Arachnida</taxon>
        <taxon>Araneae</taxon>
        <taxon>Araneomorphae</taxon>
        <taxon>Entelegynae</taxon>
        <taxon>Araneoidea</taxon>
        <taxon>Araneidae</taxon>
        <taxon>Caerostris</taxon>
    </lineage>
</organism>
<comment type="caution">
    <text evidence="1">The sequence shown here is derived from an EMBL/GenBank/DDBJ whole genome shotgun (WGS) entry which is preliminary data.</text>
</comment>
<proteinExistence type="predicted"/>
<dbReference type="EMBL" id="BPLR01014430">
    <property type="protein sequence ID" value="GIY68730.1"/>
    <property type="molecule type" value="Genomic_DNA"/>
</dbReference>